<dbReference type="Gene3D" id="1.10.10.60">
    <property type="entry name" value="Homeodomain-like"/>
    <property type="match status" value="2"/>
</dbReference>
<dbReference type="InterPro" id="IPR037923">
    <property type="entry name" value="HTH-like"/>
</dbReference>
<dbReference type="GO" id="GO:0043565">
    <property type="term" value="F:sequence-specific DNA binding"/>
    <property type="evidence" value="ECO:0007669"/>
    <property type="project" value="InterPro"/>
</dbReference>
<reference evidence="5 6" key="1">
    <citation type="submission" date="2013-06" db="EMBL/GenBank/DDBJ databases">
        <title>Complete genome sequence of Paenibacillus mucilaginosus K02.</title>
        <authorList>
            <person name="Xiao B."/>
            <person name="Sun L."/>
            <person name="Xiao L."/>
            <person name="Lian B."/>
        </authorList>
    </citation>
    <scope>NUCLEOTIDE SEQUENCE [LARGE SCALE GENOMIC DNA]</scope>
    <source>
        <strain evidence="5 6">K02</strain>
    </source>
</reference>
<dbReference type="Pfam" id="PF12833">
    <property type="entry name" value="HTH_18"/>
    <property type="match status" value="1"/>
</dbReference>
<dbReference type="OrthoDB" id="2831254at2"/>
<dbReference type="PROSITE" id="PS01124">
    <property type="entry name" value="HTH_ARAC_FAMILY_2"/>
    <property type="match status" value="1"/>
</dbReference>
<dbReference type="KEGG" id="pmw:B2K_10330"/>
<dbReference type="Gene3D" id="2.60.120.10">
    <property type="entry name" value="Jelly Rolls"/>
    <property type="match status" value="1"/>
</dbReference>
<evidence type="ECO:0000256" key="3">
    <source>
        <dbReference type="ARBA" id="ARBA00023163"/>
    </source>
</evidence>
<evidence type="ECO:0000259" key="4">
    <source>
        <dbReference type="PROSITE" id="PS01124"/>
    </source>
</evidence>
<dbReference type="PATRIC" id="fig|997761.3.peg.2003"/>
<sequence>MNIHQLSPYIRIAMDSYIPFPWYLEERVLFDYELLYVKEGRIQVIIENDVFIGEPGDLFLFRPKQRHSIRKLGTELVRQPHLHFDLFYKEDSQDVKVSFKKLEDMTTDEMRWFRNDDLDQITPRISSHIRLKNPLVIERLIFEIIKEFQMTLPFYEMNIKGLFLQILNVLLRENYWNCNPHLVTNMGEMEQLRVYLKHNIDRKVTLDELSKISGISKYYMISLFKQSFGMSPIQYHLLQRIEKAKEMIQFTNDPLILIAESIGFPDIHSFSKAFKKIDGVNPSFYRKKKIHRHEHED</sequence>
<dbReference type="SMART" id="SM00342">
    <property type="entry name" value="HTH_ARAC"/>
    <property type="match status" value="1"/>
</dbReference>
<feature type="domain" description="HTH araC/xylS-type" evidence="4">
    <location>
        <begin position="190"/>
        <end position="288"/>
    </location>
</feature>
<proteinExistence type="predicted"/>
<evidence type="ECO:0000313" key="5">
    <source>
        <dbReference type="EMBL" id="AFH61116.1"/>
    </source>
</evidence>
<evidence type="ECO:0000256" key="2">
    <source>
        <dbReference type="ARBA" id="ARBA00023125"/>
    </source>
</evidence>
<dbReference type="EMBL" id="CP003422">
    <property type="protein sequence ID" value="AFH61116.1"/>
    <property type="molecule type" value="Genomic_DNA"/>
</dbReference>
<dbReference type="Pfam" id="PF07883">
    <property type="entry name" value="Cupin_2"/>
    <property type="match status" value="1"/>
</dbReference>
<dbReference type="GO" id="GO:0003700">
    <property type="term" value="F:DNA-binding transcription factor activity"/>
    <property type="evidence" value="ECO:0007669"/>
    <property type="project" value="InterPro"/>
</dbReference>
<dbReference type="InterPro" id="IPR018060">
    <property type="entry name" value="HTH_AraC"/>
</dbReference>
<evidence type="ECO:0000313" key="6">
    <source>
        <dbReference type="Proteomes" id="UP000007392"/>
    </source>
</evidence>
<dbReference type="InterPro" id="IPR009057">
    <property type="entry name" value="Homeodomain-like_sf"/>
</dbReference>
<keyword evidence="3" id="KW-0804">Transcription</keyword>
<keyword evidence="2" id="KW-0238">DNA-binding</keyword>
<dbReference type="SUPFAM" id="SSF46689">
    <property type="entry name" value="Homeodomain-like"/>
    <property type="match status" value="2"/>
</dbReference>
<dbReference type="InterPro" id="IPR014710">
    <property type="entry name" value="RmlC-like_jellyroll"/>
</dbReference>
<dbReference type="PANTHER" id="PTHR43280">
    <property type="entry name" value="ARAC-FAMILY TRANSCRIPTIONAL REGULATOR"/>
    <property type="match status" value="1"/>
</dbReference>
<keyword evidence="1" id="KW-0805">Transcription regulation</keyword>
<name>I0BFG9_9BACL</name>
<dbReference type="Proteomes" id="UP000007392">
    <property type="component" value="Chromosome"/>
</dbReference>
<protein>
    <submittedName>
        <fullName evidence="5">AraC family transcriptional regulator</fullName>
    </submittedName>
</protein>
<gene>
    <name evidence="5" type="ORF">B2K_10330</name>
</gene>
<dbReference type="RefSeq" id="WP_014650191.1">
    <property type="nucleotide sequence ID" value="NC_017672.3"/>
</dbReference>
<dbReference type="AlphaFoldDB" id="I0BFG9"/>
<dbReference type="PANTHER" id="PTHR43280:SF2">
    <property type="entry name" value="HTH-TYPE TRANSCRIPTIONAL REGULATOR EXSA"/>
    <property type="match status" value="1"/>
</dbReference>
<evidence type="ECO:0000256" key="1">
    <source>
        <dbReference type="ARBA" id="ARBA00023015"/>
    </source>
</evidence>
<accession>I0BFG9</accession>
<dbReference type="HOGENOM" id="CLU_000445_88_6_9"/>
<organism evidence="5 6">
    <name type="scientific">Paenibacillus mucilaginosus K02</name>
    <dbReference type="NCBI Taxonomy" id="997761"/>
    <lineage>
        <taxon>Bacteria</taxon>
        <taxon>Bacillati</taxon>
        <taxon>Bacillota</taxon>
        <taxon>Bacilli</taxon>
        <taxon>Bacillales</taxon>
        <taxon>Paenibacillaceae</taxon>
        <taxon>Paenibacillus</taxon>
    </lineage>
</organism>
<dbReference type="SUPFAM" id="SSF51215">
    <property type="entry name" value="Regulatory protein AraC"/>
    <property type="match status" value="1"/>
</dbReference>
<dbReference type="InterPro" id="IPR013096">
    <property type="entry name" value="Cupin_2"/>
</dbReference>